<dbReference type="EMBL" id="WBOS01000002">
    <property type="protein sequence ID" value="KAB2337089.1"/>
    <property type="molecule type" value="Genomic_DNA"/>
</dbReference>
<organism evidence="2 3">
    <name type="scientific">Cytobacillus depressus</name>
    <dbReference type="NCBI Taxonomy" id="1602942"/>
    <lineage>
        <taxon>Bacteria</taxon>
        <taxon>Bacillati</taxon>
        <taxon>Bacillota</taxon>
        <taxon>Bacilli</taxon>
        <taxon>Bacillales</taxon>
        <taxon>Bacillaceae</taxon>
        <taxon>Cytobacillus</taxon>
    </lineage>
</organism>
<accession>A0A6L3V8X9</accession>
<gene>
    <name evidence="2" type="ORF">F7731_05540</name>
</gene>
<evidence type="ECO:0000256" key="1">
    <source>
        <dbReference type="SAM" id="SignalP"/>
    </source>
</evidence>
<evidence type="ECO:0000313" key="3">
    <source>
        <dbReference type="Proteomes" id="UP000481030"/>
    </source>
</evidence>
<dbReference type="InterPro" id="IPR024987">
    <property type="entry name" value="DUF3889"/>
</dbReference>
<reference evidence="2 3" key="1">
    <citation type="journal article" date="2016" name="Antonie Van Leeuwenhoek">
        <title>Bacillus depressus sp. nov., isolated from soil of a sunflower field.</title>
        <authorList>
            <person name="Wei X."/>
            <person name="Xin D."/>
            <person name="Xin Y."/>
            <person name="Zhang H."/>
            <person name="Wang T."/>
            <person name="Zhang J."/>
        </authorList>
    </citation>
    <scope>NUCLEOTIDE SEQUENCE [LARGE SCALE GENOMIC DNA]</scope>
    <source>
        <strain evidence="2 3">BZ1</strain>
    </source>
</reference>
<evidence type="ECO:0000313" key="2">
    <source>
        <dbReference type="EMBL" id="KAB2337089.1"/>
    </source>
</evidence>
<feature type="chain" id="PRO_5026933914" evidence="1">
    <location>
        <begin position="24"/>
        <end position="106"/>
    </location>
</feature>
<feature type="signal peptide" evidence="1">
    <location>
        <begin position="1"/>
        <end position="23"/>
    </location>
</feature>
<proteinExistence type="predicted"/>
<keyword evidence="3" id="KW-1185">Reference proteome</keyword>
<dbReference type="Proteomes" id="UP000481030">
    <property type="component" value="Unassembled WGS sequence"/>
</dbReference>
<dbReference type="OrthoDB" id="2872776at2"/>
<protein>
    <submittedName>
        <fullName evidence="2">DUF3889 domain-containing protein</fullName>
    </submittedName>
</protein>
<sequence>MKKLFCILLTIGLFLNANIFASAENQAPDYEKYGRIAISVVKENYPGIDVVDYEYAGRQKLSETDVIDSFIFQVKENNQPVKVTVRVSHSLKNKKLLQLIVEEQKG</sequence>
<dbReference type="Gene3D" id="3.10.450.390">
    <property type="entry name" value="Protein of unknown function DUF3889"/>
    <property type="match status" value="1"/>
</dbReference>
<comment type="caution">
    <text evidence="2">The sequence shown here is derived from an EMBL/GenBank/DDBJ whole genome shotgun (WGS) entry which is preliminary data.</text>
</comment>
<dbReference type="AlphaFoldDB" id="A0A6L3V8X9"/>
<dbReference type="RefSeq" id="WP_151533772.1">
    <property type="nucleotide sequence ID" value="NZ_WBOS01000002.1"/>
</dbReference>
<dbReference type="Pfam" id="PF13028">
    <property type="entry name" value="DUF3889"/>
    <property type="match status" value="1"/>
</dbReference>
<name>A0A6L3V8X9_9BACI</name>
<keyword evidence="1" id="KW-0732">Signal</keyword>